<evidence type="ECO:0000313" key="3">
    <source>
        <dbReference type="Proteomes" id="UP000663671"/>
    </source>
</evidence>
<sequence length="119" mass="13000">MTGLLLSKQFEPDVLRAIRSRKTYPSGLTFVLGASVFVSLLALSTRELRASDATQCQSESKPGSETATHNDKTDSDDDGDIRKALAALNESAMADLQCKLPKTVLWADLSTLFTRWGHI</sequence>
<gene>
    <name evidence="2" type="ORF">I7I51_03978</name>
</gene>
<reference evidence="2" key="1">
    <citation type="submission" date="2021-01" db="EMBL/GenBank/DDBJ databases">
        <title>Chromosome-level genome assembly of a human fungal pathogen reveals clustering of transcriptionally co-regulated genes.</title>
        <authorList>
            <person name="Voorhies M."/>
            <person name="Cohen S."/>
            <person name="Shea T.P."/>
            <person name="Petrus S."/>
            <person name="Munoz J.F."/>
            <person name="Poplawski S."/>
            <person name="Goldman W.E."/>
            <person name="Michael T."/>
            <person name="Cuomo C.A."/>
            <person name="Sil A."/>
            <person name="Beyhan S."/>
        </authorList>
    </citation>
    <scope>NUCLEOTIDE SEQUENCE</scope>
    <source>
        <strain evidence="2">WU24</strain>
    </source>
</reference>
<feature type="region of interest" description="Disordered" evidence="1">
    <location>
        <begin position="51"/>
        <end position="79"/>
    </location>
</feature>
<evidence type="ECO:0000256" key="1">
    <source>
        <dbReference type="SAM" id="MobiDB-lite"/>
    </source>
</evidence>
<protein>
    <submittedName>
        <fullName evidence="2">Uncharacterized protein</fullName>
    </submittedName>
</protein>
<dbReference type="VEuPathDB" id="FungiDB:I7I51_03978"/>
<organism evidence="2 3">
    <name type="scientific">Ajellomyces capsulatus</name>
    <name type="common">Darling's disease fungus</name>
    <name type="synonym">Histoplasma capsulatum</name>
    <dbReference type="NCBI Taxonomy" id="5037"/>
    <lineage>
        <taxon>Eukaryota</taxon>
        <taxon>Fungi</taxon>
        <taxon>Dikarya</taxon>
        <taxon>Ascomycota</taxon>
        <taxon>Pezizomycotina</taxon>
        <taxon>Eurotiomycetes</taxon>
        <taxon>Eurotiomycetidae</taxon>
        <taxon>Onygenales</taxon>
        <taxon>Ajellomycetaceae</taxon>
        <taxon>Histoplasma</taxon>
    </lineage>
</organism>
<name>A0A8A1M758_AJECA</name>
<dbReference type="Proteomes" id="UP000663671">
    <property type="component" value="Chromosome 5"/>
</dbReference>
<feature type="compositionally biased region" description="Polar residues" evidence="1">
    <location>
        <begin position="52"/>
        <end position="67"/>
    </location>
</feature>
<accession>A0A8A1M758</accession>
<evidence type="ECO:0000313" key="2">
    <source>
        <dbReference type="EMBL" id="QSS61801.1"/>
    </source>
</evidence>
<dbReference type="EMBL" id="CP069111">
    <property type="protein sequence ID" value="QSS61801.1"/>
    <property type="molecule type" value="Genomic_DNA"/>
</dbReference>
<dbReference type="AlphaFoldDB" id="A0A8A1M758"/>
<proteinExistence type="predicted"/>